<dbReference type="AlphaFoldDB" id="A0A024JTP9"/>
<evidence type="ECO:0000256" key="1">
    <source>
        <dbReference type="ARBA" id="ARBA00003907"/>
    </source>
</evidence>
<dbReference type="SUPFAM" id="SSF53335">
    <property type="entry name" value="S-adenosyl-L-methionine-dependent methyltransferases"/>
    <property type="match status" value="1"/>
</dbReference>
<keyword evidence="5 6" id="KW-0949">S-adenosyl-L-methionine</keyword>
<gene>
    <name evidence="7" type="ORF">BN973_01047</name>
</gene>
<evidence type="ECO:0000256" key="3">
    <source>
        <dbReference type="ARBA" id="ARBA00022603"/>
    </source>
</evidence>
<keyword evidence="3 6" id="KW-0489">Methyltransferase</keyword>
<dbReference type="NCBIfam" id="TIGR00027">
    <property type="entry name" value="mthyl_TIGR00027"/>
    <property type="match status" value="1"/>
</dbReference>
<comment type="similarity">
    <text evidence="2 6">Belongs to the UPF0677 family.</text>
</comment>
<dbReference type="InterPro" id="IPR011610">
    <property type="entry name" value="SAM_mthyl_Trfase_ML2640-like"/>
</dbReference>
<evidence type="ECO:0000256" key="2">
    <source>
        <dbReference type="ARBA" id="ARBA00008138"/>
    </source>
</evidence>
<dbReference type="InterPro" id="IPR029063">
    <property type="entry name" value="SAM-dependent_MTases_sf"/>
</dbReference>
<dbReference type="PANTHER" id="PTHR43619">
    <property type="entry name" value="S-ADENOSYL-L-METHIONINE-DEPENDENT METHYLTRANSFERASE YKTD-RELATED"/>
    <property type="match status" value="1"/>
</dbReference>
<dbReference type="EC" id="2.1.1.-" evidence="6"/>
<dbReference type="Gene3D" id="3.40.50.150">
    <property type="entry name" value="Vaccinia Virus protein VP39"/>
    <property type="match status" value="1"/>
</dbReference>
<dbReference type="InterPro" id="IPR007213">
    <property type="entry name" value="Ppm1/Ppm2/Tcmp"/>
</dbReference>
<dbReference type="PANTHER" id="PTHR43619:SF2">
    <property type="entry name" value="S-ADENOSYL-L-METHIONINE-DEPENDENT METHYLTRANSFERASES SUPERFAMILY PROTEIN"/>
    <property type="match status" value="1"/>
</dbReference>
<dbReference type="Pfam" id="PF04072">
    <property type="entry name" value="LCM"/>
    <property type="match status" value="1"/>
</dbReference>
<dbReference type="FunFam" id="3.40.50.150:FF:000152">
    <property type="entry name" value="S-adenosyl-L-methionine-dependent methyltransferase"/>
    <property type="match status" value="1"/>
</dbReference>
<dbReference type="HOGENOM" id="CLU_056160_2_1_11"/>
<keyword evidence="4 7" id="KW-0808">Transferase</keyword>
<evidence type="ECO:0000256" key="4">
    <source>
        <dbReference type="ARBA" id="ARBA00022679"/>
    </source>
</evidence>
<dbReference type="GO" id="GO:0032259">
    <property type="term" value="P:methylation"/>
    <property type="evidence" value="ECO:0007669"/>
    <property type="project" value="UniProtKB-KW"/>
</dbReference>
<dbReference type="GO" id="GO:0008168">
    <property type="term" value="F:methyltransferase activity"/>
    <property type="evidence" value="ECO:0007669"/>
    <property type="project" value="UniProtKB-UniRule"/>
</dbReference>
<dbReference type="EMBL" id="HG964446">
    <property type="protein sequence ID" value="CDO86702.1"/>
    <property type="molecule type" value="Genomic_DNA"/>
</dbReference>
<evidence type="ECO:0000313" key="7">
    <source>
        <dbReference type="EMBL" id="CDO86702.1"/>
    </source>
</evidence>
<reference evidence="7" key="1">
    <citation type="journal article" date="2014" name="Genome Announc.">
        <title>Draft Genome Sequence of Mycobacterium triplex DSM 44626.</title>
        <authorList>
            <person name="Sassi M."/>
            <person name="Croce O."/>
            <person name="Robert C."/>
            <person name="Raoult D."/>
            <person name="Drancourt M."/>
        </authorList>
    </citation>
    <scope>NUCLEOTIDE SEQUENCE [LARGE SCALE GENOMIC DNA]</scope>
    <source>
        <strain evidence="7">DSM 44626</strain>
    </source>
</reference>
<dbReference type="eggNOG" id="COG3315">
    <property type="taxonomic scope" value="Bacteria"/>
</dbReference>
<organism evidence="7">
    <name type="scientific">Mycobacterium triplex</name>
    <dbReference type="NCBI Taxonomy" id="47839"/>
    <lineage>
        <taxon>Bacteria</taxon>
        <taxon>Bacillati</taxon>
        <taxon>Actinomycetota</taxon>
        <taxon>Actinomycetes</taxon>
        <taxon>Mycobacteriales</taxon>
        <taxon>Mycobacteriaceae</taxon>
        <taxon>Mycobacterium</taxon>
        <taxon>Mycobacterium simiae complex</taxon>
    </lineage>
</organism>
<name>A0A024JTP9_9MYCO</name>
<proteinExistence type="inferred from homology"/>
<accession>A0A024JTP9</accession>
<protein>
    <recommendedName>
        <fullName evidence="6">S-adenosyl-L-methionine-dependent methyltransferase</fullName>
        <ecNumber evidence="6">2.1.1.-</ecNumber>
    </recommendedName>
</protein>
<dbReference type="Proteomes" id="UP000028880">
    <property type="component" value="Unassembled WGS sequence"/>
</dbReference>
<comment type="function">
    <text evidence="1 6">Exhibits S-adenosyl-L-methionine-dependent methyltransferase activity.</text>
</comment>
<evidence type="ECO:0000256" key="6">
    <source>
        <dbReference type="RuleBase" id="RU362030"/>
    </source>
</evidence>
<evidence type="ECO:0000256" key="5">
    <source>
        <dbReference type="ARBA" id="ARBA00022691"/>
    </source>
</evidence>
<reference evidence="7" key="2">
    <citation type="submission" date="2014-04" db="EMBL/GenBank/DDBJ databases">
        <authorList>
            <person name="Urmite Genomes U."/>
        </authorList>
    </citation>
    <scope>NUCLEOTIDE SEQUENCE</scope>
    <source>
        <strain evidence="7">DSM 44626</strain>
    </source>
</reference>
<sequence length="319" mass="35222">MQRKMTDMSTMRTHDDTWDIKTGVGSTAVMVAAARAVETDRPEPLVRDPYAKLLVANADANLLWVAMLDPSMVAKIEAIDAEIAATVAHMPSYHAVRTTFFDAYCNDAVADGIRQVVILASGLDSRAYRLDWPTGTTVYEIDQPKVLAYKSTMLAENGVAPTAQCRPVPIDLRRDWPAALCAAGFDPMARTAWLAEGLLMYLPAEAQDKLFAEIGELSPAGSRLAAETSPRHSDERRDQMRERFKEVADALGFEQAVDVLELTYHDENRAIVADWLNNHGWRAAGQSALDAMHRAGRWVDVPMADDKAAFAEFVTAKRL</sequence>